<comment type="caution">
    <text evidence="2">The sequence shown here is derived from an EMBL/GenBank/DDBJ whole genome shotgun (WGS) entry which is preliminary data.</text>
</comment>
<dbReference type="AlphaFoldDB" id="A0AAV9IQC6"/>
<dbReference type="Proteomes" id="UP001301350">
    <property type="component" value="Unassembled WGS sequence"/>
</dbReference>
<feature type="compositionally biased region" description="Acidic residues" evidence="1">
    <location>
        <begin position="184"/>
        <end position="194"/>
    </location>
</feature>
<keyword evidence="3" id="KW-1185">Reference proteome</keyword>
<reference evidence="2 3" key="1">
    <citation type="submission" date="2022-07" db="EMBL/GenBank/DDBJ databases">
        <title>Genome-wide signatures of adaptation to extreme environments.</title>
        <authorList>
            <person name="Cho C.H."/>
            <person name="Yoon H.S."/>
        </authorList>
    </citation>
    <scope>NUCLEOTIDE SEQUENCE [LARGE SCALE GENOMIC DNA]</scope>
    <source>
        <strain evidence="2 3">DBV 063 E5</strain>
    </source>
</reference>
<evidence type="ECO:0000256" key="1">
    <source>
        <dbReference type="SAM" id="MobiDB-lite"/>
    </source>
</evidence>
<dbReference type="SUPFAM" id="SSF57938">
    <property type="entry name" value="DnaJ/Hsp40 cysteine-rich domain"/>
    <property type="match status" value="1"/>
</dbReference>
<dbReference type="EMBL" id="JANCYW010000001">
    <property type="protein sequence ID" value="KAK4534396.1"/>
    <property type="molecule type" value="Genomic_DNA"/>
</dbReference>
<evidence type="ECO:0000313" key="2">
    <source>
        <dbReference type="EMBL" id="KAK4534396.1"/>
    </source>
</evidence>
<evidence type="ECO:0000313" key="3">
    <source>
        <dbReference type="Proteomes" id="UP001301350"/>
    </source>
</evidence>
<name>A0AAV9IQC6_CYACA</name>
<dbReference type="InterPro" id="IPR036410">
    <property type="entry name" value="HSP_DnaJ_Cys-rich_dom_sf"/>
</dbReference>
<proteinExistence type="predicted"/>
<accession>A0AAV9IQC6</accession>
<protein>
    <submittedName>
        <fullName evidence="2">Uncharacterized protein</fullName>
    </submittedName>
</protein>
<sequence>MDIHESPTLKALSGVFSGRSGDDAEYRTCEVCNGYGRLGCPKCVGRRKEHVALLFFRVTLPCTLCVQTGLISCVPCNGSGRVAAEVTEPKPKFSREVLKEVARWNVFANLRPPLAERAPLLSWLTLPKMRDEFGQECDDWEPPTPELDEKTGRPKKLLNLAKYPVYRMKPPWKKRQPSQRESTEAYELELDIPL</sequence>
<organism evidence="2 3">
    <name type="scientific">Cyanidium caldarium</name>
    <name type="common">Red alga</name>
    <dbReference type="NCBI Taxonomy" id="2771"/>
    <lineage>
        <taxon>Eukaryota</taxon>
        <taxon>Rhodophyta</taxon>
        <taxon>Bangiophyceae</taxon>
        <taxon>Cyanidiales</taxon>
        <taxon>Cyanidiaceae</taxon>
        <taxon>Cyanidium</taxon>
    </lineage>
</organism>
<gene>
    <name evidence="2" type="ORF">CDCA_CDCA01G0421</name>
</gene>
<feature type="region of interest" description="Disordered" evidence="1">
    <location>
        <begin position="169"/>
        <end position="194"/>
    </location>
</feature>